<dbReference type="SMART" id="SM00530">
    <property type="entry name" value="HTH_XRE"/>
    <property type="match status" value="1"/>
</dbReference>
<dbReference type="PANTHER" id="PTHR46797">
    <property type="entry name" value="HTH-TYPE TRANSCRIPTIONAL REGULATOR"/>
    <property type="match status" value="1"/>
</dbReference>
<dbReference type="Proteomes" id="UP001321475">
    <property type="component" value="Chromosome"/>
</dbReference>
<dbReference type="InterPro" id="IPR014710">
    <property type="entry name" value="RmlC-like_jellyroll"/>
</dbReference>
<reference evidence="4" key="1">
    <citation type="journal article" date="2019" name="Int. J. Syst. Evol. Microbiol.">
        <title>The Global Catalogue of Microorganisms (GCM) 10K type strain sequencing project: providing services to taxonomists for standard genome sequencing and annotation.</title>
        <authorList>
            <consortium name="The Broad Institute Genomics Platform"/>
            <consortium name="The Broad Institute Genome Sequencing Center for Infectious Disease"/>
            <person name="Wu L."/>
            <person name="Ma J."/>
        </authorList>
    </citation>
    <scope>NUCLEOTIDE SEQUENCE [LARGE SCALE GENOMIC DNA]</scope>
    <source>
        <strain evidence="4">NBRC 108565</strain>
    </source>
</reference>
<accession>A0ABN6XA08</accession>
<keyword evidence="4" id="KW-1185">Reference proteome</keyword>
<dbReference type="InterPro" id="IPR001387">
    <property type="entry name" value="Cro/C1-type_HTH"/>
</dbReference>
<dbReference type="Pfam" id="PF07883">
    <property type="entry name" value="Cupin_2"/>
    <property type="match status" value="1"/>
</dbReference>
<dbReference type="PANTHER" id="PTHR46797:SF1">
    <property type="entry name" value="METHYLPHOSPHONATE SYNTHASE"/>
    <property type="match status" value="1"/>
</dbReference>
<evidence type="ECO:0000259" key="2">
    <source>
        <dbReference type="PROSITE" id="PS50943"/>
    </source>
</evidence>
<name>A0ABN6XA08_9CELL</name>
<dbReference type="InterPro" id="IPR011051">
    <property type="entry name" value="RmlC_Cupin_sf"/>
</dbReference>
<dbReference type="CDD" id="cd02209">
    <property type="entry name" value="cupin_XRE_C"/>
    <property type="match status" value="1"/>
</dbReference>
<protein>
    <recommendedName>
        <fullName evidence="2">HTH cro/C1-type domain-containing protein</fullName>
    </recommendedName>
</protein>
<dbReference type="SUPFAM" id="SSF51182">
    <property type="entry name" value="RmlC-like cupins"/>
    <property type="match status" value="1"/>
</dbReference>
<dbReference type="Gene3D" id="1.10.260.40">
    <property type="entry name" value="lambda repressor-like DNA-binding domains"/>
    <property type="match status" value="1"/>
</dbReference>
<dbReference type="EMBL" id="AP027729">
    <property type="protein sequence ID" value="BDZ41510.1"/>
    <property type="molecule type" value="Genomic_DNA"/>
</dbReference>
<dbReference type="PROSITE" id="PS50943">
    <property type="entry name" value="HTH_CROC1"/>
    <property type="match status" value="1"/>
</dbReference>
<sequence length="202" mass="21130">MNTPRATAPPRAGASLDSTVVSLGARIRDLRRAQGTTLVELAAETGLSHSFISQVERGLARLSMSSLFRVAQALGTTQHELLAGDAPASGGAHTIVRRTEDSPASVGDGGVRALAHGASYTFVPLEFSGSSTDLGEYWAHDEGEFAYVVLGNVVIDLDGAVEVLAPGDSTFYAGGVGHRWASADGEPYRVLVVKERSPRDAP</sequence>
<dbReference type="CDD" id="cd00093">
    <property type="entry name" value="HTH_XRE"/>
    <property type="match status" value="1"/>
</dbReference>
<feature type="domain" description="HTH cro/C1-type" evidence="2">
    <location>
        <begin position="27"/>
        <end position="81"/>
    </location>
</feature>
<evidence type="ECO:0000313" key="3">
    <source>
        <dbReference type="EMBL" id="BDZ41510.1"/>
    </source>
</evidence>
<keyword evidence="1" id="KW-0238">DNA-binding</keyword>
<dbReference type="InterPro" id="IPR010982">
    <property type="entry name" value="Lambda_DNA-bd_dom_sf"/>
</dbReference>
<dbReference type="InterPro" id="IPR013096">
    <property type="entry name" value="Cupin_2"/>
</dbReference>
<dbReference type="SUPFAM" id="SSF47413">
    <property type="entry name" value="lambda repressor-like DNA-binding domains"/>
    <property type="match status" value="1"/>
</dbReference>
<evidence type="ECO:0000313" key="4">
    <source>
        <dbReference type="Proteomes" id="UP001321475"/>
    </source>
</evidence>
<dbReference type="Pfam" id="PF01381">
    <property type="entry name" value="HTH_3"/>
    <property type="match status" value="1"/>
</dbReference>
<gene>
    <name evidence="3" type="ORF">GCM10025865_08090</name>
</gene>
<evidence type="ECO:0000256" key="1">
    <source>
        <dbReference type="ARBA" id="ARBA00023125"/>
    </source>
</evidence>
<dbReference type="Gene3D" id="2.60.120.10">
    <property type="entry name" value="Jelly Rolls"/>
    <property type="match status" value="1"/>
</dbReference>
<proteinExistence type="predicted"/>
<organism evidence="3 4">
    <name type="scientific">Paraoerskovia sediminicola</name>
    <dbReference type="NCBI Taxonomy" id="1138587"/>
    <lineage>
        <taxon>Bacteria</taxon>
        <taxon>Bacillati</taxon>
        <taxon>Actinomycetota</taxon>
        <taxon>Actinomycetes</taxon>
        <taxon>Micrococcales</taxon>
        <taxon>Cellulomonadaceae</taxon>
        <taxon>Paraoerskovia</taxon>
    </lineage>
</organism>
<dbReference type="RefSeq" id="WP_286218647.1">
    <property type="nucleotide sequence ID" value="NZ_AP027729.1"/>
</dbReference>
<dbReference type="InterPro" id="IPR050807">
    <property type="entry name" value="TransReg_Diox_bact_type"/>
</dbReference>